<dbReference type="Proteomes" id="UP000275027">
    <property type="component" value="Unassembled WGS sequence"/>
</dbReference>
<evidence type="ECO:0000313" key="2">
    <source>
        <dbReference type="EMBL" id="RLJ34720.1"/>
    </source>
</evidence>
<evidence type="ECO:0000313" key="1">
    <source>
        <dbReference type="EMBL" id="PKW29779.1"/>
    </source>
</evidence>
<accession>A0A497UUR0</accession>
<evidence type="ECO:0000313" key="4">
    <source>
        <dbReference type="Proteomes" id="UP000275027"/>
    </source>
</evidence>
<evidence type="ECO:0000313" key="3">
    <source>
        <dbReference type="Proteomes" id="UP000233767"/>
    </source>
</evidence>
<reference evidence="1 3" key="1">
    <citation type="submission" date="2017-12" db="EMBL/GenBank/DDBJ databases">
        <title>Genomic Encyclopedia of Type Strains, Phase III (KMG-III): the genomes of soil and plant-associated and newly described type strains.</title>
        <authorList>
            <person name="Whitman W."/>
        </authorList>
    </citation>
    <scope>NUCLEOTIDE SEQUENCE [LARGE SCALE GENOMIC DNA]</scope>
    <source>
        <strain evidence="1 3">IP-10</strain>
    </source>
</reference>
<dbReference type="RefSeq" id="WP_101471574.1">
    <property type="nucleotide sequence ID" value="NZ_PJND01000007.1"/>
</dbReference>
<name>A0A497UUR0_9FLAO</name>
<dbReference type="EMBL" id="RCCB01000010">
    <property type="protein sequence ID" value="RLJ34720.1"/>
    <property type="molecule type" value="Genomic_DNA"/>
</dbReference>
<sequence length="114" mass="13349">MSISLIFNKSIYDYEITDFRHVSSNRYNDISVGLLTNSDVFLDRKDKQKVLKDKIWKDIKGEFSRIVFPVYLSLNEVKDTTNALIVKNNSQTTNKKSPTFVGLEYIFFSPVFFY</sequence>
<reference evidence="2 4" key="2">
    <citation type="submission" date="2018-10" db="EMBL/GenBank/DDBJ databases">
        <title>Genomic Encyclopedia of Archaeal and Bacterial Type Strains, Phase II (KMG-II): from individual species to whole genera.</title>
        <authorList>
            <person name="Goeker M."/>
        </authorList>
    </citation>
    <scope>NUCLEOTIDE SEQUENCE [LARGE SCALE GENOMIC DNA]</scope>
    <source>
        <strain evidence="2 4">DSM 21886</strain>
    </source>
</reference>
<dbReference type="EMBL" id="PJND01000007">
    <property type="protein sequence ID" value="PKW29779.1"/>
    <property type="molecule type" value="Genomic_DNA"/>
</dbReference>
<gene>
    <name evidence="1" type="ORF">B0G92_1424</name>
    <name evidence="2" type="ORF">CLV50_0080</name>
</gene>
<comment type="caution">
    <text evidence="2">The sequence shown here is derived from an EMBL/GenBank/DDBJ whole genome shotgun (WGS) entry which is preliminary data.</text>
</comment>
<organism evidence="2 4">
    <name type="scientific">Flavobacterium lindanitolerans</name>
    <dbReference type="NCBI Taxonomy" id="428988"/>
    <lineage>
        <taxon>Bacteria</taxon>
        <taxon>Pseudomonadati</taxon>
        <taxon>Bacteroidota</taxon>
        <taxon>Flavobacteriia</taxon>
        <taxon>Flavobacteriales</taxon>
        <taxon>Flavobacteriaceae</taxon>
        <taxon>Flavobacterium</taxon>
    </lineage>
</organism>
<protein>
    <submittedName>
        <fullName evidence="2">Uncharacterized protein</fullName>
    </submittedName>
</protein>
<dbReference type="AlphaFoldDB" id="A0A497UUR0"/>
<proteinExistence type="predicted"/>
<dbReference type="Proteomes" id="UP000233767">
    <property type="component" value="Unassembled WGS sequence"/>
</dbReference>
<keyword evidence="3" id="KW-1185">Reference proteome</keyword>